<dbReference type="AlphaFoldDB" id="A0AAN8V9V3"/>
<comment type="similarity">
    <text evidence="1">Belongs to the BetVI family.</text>
</comment>
<dbReference type="GO" id="GO:0004864">
    <property type="term" value="F:protein phosphatase inhibitor activity"/>
    <property type="evidence" value="ECO:0007669"/>
    <property type="project" value="TreeGrafter"/>
</dbReference>
<feature type="domain" description="Bet v I/Major latex protein" evidence="3">
    <location>
        <begin position="18"/>
        <end position="121"/>
    </location>
</feature>
<dbReference type="PANTHER" id="PTHR31213:SF19">
    <property type="entry name" value="BET V I_MAJOR LATEX PROTEIN DOMAIN-CONTAINING PROTEIN"/>
    <property type="match status" value="1"/>
</dbReference>
<dbReference type="GO" id="GO:0009820">
    <property type="term" value="P:alkaloid metabolic process"/>
    <property type="evidence" value="ECO:0007669"/>
    <property type="project" value="UniProtKB-KW"/>
</dbReference>
<accession>A0AAN8V9V3</accession>
<evidence type="ECO:0000259" key="3">
    <source>
        <dbReference type="Pfam" id="PF00407"/>
    </source>
</evidence>
<keyword evidence="2" id="KW-0017">Alkaloid metabolism</keyword>
<dbReference type="GO" id="GO:0005737">
    <property type="term" value="C:cytoplasm"/>
    <property type="evidence" value="ECO:0007669"/>
    <property type="project" value="TreeGrafter"/>
</dbReference>
<evidence type="ECO:0000256" key="1">
    <source>
        <dbReference type="ARBA" id="ARBA00009744"/>
    </source>
</evidence>
<dbReference type="Proteomes" id="UP001370490">
    <property type="component" value="Unassembled WGS sequence"/>
</dbReference>
<dbReference type="GO" id="GO:0038023">
    <property type="term" value="F:signaling receptor activity"/>
    <property type="evidence" value="ECO:0007669"/>
    <property type="project" value="TreeGrafter"/>
</dbReference>
<name>A0AAN8V9V3_9MAGN</name>
<dbReference type="Pfam" id="PF00407">
    <property type="entry name" value="Bet_v_1"/>
    <property type="match status" value="1"/>
</dbReference>
<dbReference type="InterPro" id="IPR050279">
    <property type="entry name" value="Plant_def-hormone_signal"/>
</dbReference>
<comment type="caution">
    <text evidence="4">The sequence shown here is derived from an EMBL/GenBank/DDBJ whole genome shotgun (WGS) entry which is preliminary data.</text>
</comment>
<dbReference type="EMBL" id="JBAMMX010000015">
    <property type="protein sequence ID" value="KAK6926181.1"/>
    <property type="molecule type" value="Genomic_DNA"/>
</dbReference>
<dbReference type="Gene3D" id="3.30.530.20">
    <property type="match status" value="1"/>
</dbReference>
<proteinExistence type="inferred from homology"/>
<dbReference type="SUPFAM" id="SSF55961">
    <property type="entry name" value="Bet v1-like"/>
    <property type="match status" value="1"/>
</dbReference>
<protein>
    <submittedName>
        <fullName evidence="4">Bet v I/Major latex protein</fullName>
    </submittedName>
</protein>
<keyword evidence="5" id="KW-1185">Reference proteome</keyword>
<evidence type="ECO:0000313" key="5">
    <source>
        <dbReference type="Proteomes" id="UP001370490"/>
    </source>
</evidence>
<dbReference type="GO" id="GO:0005634">
    <property type="term" value="C:nucleus"/>
    <property type="evidence" value="ECO:0007669"/>
    <property type="project" value="TreeGrafter"/>
</dbReference>
<dbReference type="GO" id="GO:0006952">
    <property type="term" value="P:defense response"/>
    <property type="evidence" value="ECO:0007669"/>
    <property type="project" value="InterPro"/>
</dbReference>
<organism evidence="4 5">
    <name type="scientific">Dillenia turbinata</name>
    <dbReference type="NCBI Taxonomy" id="194707"/>
    <lineage>
        <taxon>Eukaryota</taxon>
        <taxon>Viridiplantae</taxon>
        <taxon>Streptophyta</taxon>
        <taxon>Embryophyta</taxon>
        <taxon>Tracheophyta</taxon>
        <taxon>Spermatophyta</taxon>
        <taxon>Magnoliopsida</taxon>
        <taxon>eudicotyledons</taxon>
        <taxon>Gunneridae</taxon>
        <taxon>Pentapetalae</taxon>
        <taxon>Dilleniales</taxon>
        <taxon>Dilleniaceae</taxon>
        <taxon>Dillenia</taxon>
    </lineage>
</organism>
<dbReference type="InterPro" id="IPR023393">
    <property type="entry name" value="START-like_dom_sf"/>
</dbReference>
<dbReference type="GO" id="GO:0010427">
    <property type="term" value="F:abscisic acid binding"/>
    <property type="evidence" value="ECO:0007669"/>
    <property type="project" value="TreeGrafter"/>
</dbReference>
<dbReference type="PANTHER" id="PTHR31213">
    <property type="entry name" value="OS08G0374000 PROTEIN-RELATED"/>
    <property type="match status" value="1"/>
</dbReference>
<reference evidence="4 5" key="1">
    <citation type="submission" date="2023-12" db="EMBL/GenBank/DDBJ databases">
        <title>A high-quality genome assembly for Dillenia turbinata (Dilleniales).</title>
        <authorList>
            <person name="Chanderbali A."/>
        </authorList>
    </citation>
    <scope>NUCLEOTIDE SEQUENCE [LARGE SCALE GENOMIC DNA]</scope>
    <source>
        <strain evidence="4">LSX21</strain>
        <tissue evidence="4">Leaf</tissue>
    </source>
</reference>
<dbReference type="GO" id="GO:0009738">
    <property type="term" value="P:abscisic acid-activated signaling pathway"/>
    <property type="evidence" value="ECO:0007669"/>
    <property type="project" value="TreeGrafter"/>
</dbReference>
<gene>
    <name evidence="4" type="ORF">RJ641_007900</name>
</gene>
<evidence type="ECO:0000313" key="4">
    <source>
        <dbReference type="EMBL" id="KAK6926181.1"/>
    </source>
</evidence>
<sequence>MFGQWTLWELVRTPQLAKLIEEELSDLINNIELVEGDGGEGTVLKITFPPDTPGFSVYKEKFTKVDNEKRVKEPQVVEGGHLNLGFTMYLVRLEVIEKGVHSCILKITIEYDLKEESAANASMVSIQPLAMIADVVAKRLIQNKA</sequence>
<dbReference type="InterPro" id="IPR000916">
    <property type="entry name" value="Bet_v_I/MLP"/>
</dbReference>
<evidence type="ECO:0000256" key="2">
    <source>
        <dbReference type="ARBA" id="ARBA00022589"/>
    </source>
</evidence>